<name>A0AAV9A6P7_ACOGR</name>
<dbReference type="EMBL" id="JAUJYN010000012">
    <property type="protein sequence ID" value="KAK1259875.1"/>
    <property type="molecule type" value="Genomic_DNA"/>
</dbReference>
<dbReference type="AlphaFoldDB" id="A0AAV9A6P7"/>
<protein>
    <submittedName>
        <fullName evidence="1">Uncharacterized protein</fullName>
    </submittedName>
</protein>
<evidence type="ECO:0000313" key="1">
    <source>
        <dbReference type="EMBL" id="KAK1259875.1"/>
    </source>
</evidence>
<comment type="caution">
    <text evidence="1">The sequence shown here is derived from an EMBL/GenBank/DDBJ whole genome shotgun (WGS) entry which is preliminary data.</text>
</comment>
<organism evidence="1 2">
    <name type="scientific">Acorus gramineus</name>
    <name type="common">Dwarf sweet flag</name>
    <dbReference type="NCBI Taxonomy" id="55184"/>
    <lineage>
        <taxon>Eukaryota</taxon>
        <taxon>Viridiplantae</taxon>
        <taxon>Streptophyta</taxon>
        <taxon>Embryophyta</taxon>
        <taxon>Tracheophyta</taxon>
        <taxon>Spermatophyta</taxon>
        <taxon>Magnoliopsida</taxon>
        <taxon>Liliopsida</taxon>
        <taxon>Acoraceae</taxon>
        <taxon>Acorus</taxon>
    </lineage>
</organism>
<accession>A0AAV9A6P7</accession>
<proteinExistence type="predicted"/>
<reference evidence="1" key="1">
    <citation type="journal article" date="2023" name="Nat. Commun.">
        <title>Diploid and tetraploid genomes of Acorus and the evolution of monocots.</title>
        <authorList>
            <person name="Ma L."/>
            <person name="Liu K.W."/>
            <person name="Li Z."/>
            <person name="Hsiao Y.Y."/>
            <person name="Qi Y."/>
            <person name="Fu T."/>
            <person name="Tang G.D."/>
            <person name="Zhang D."/>
            <person name="Sun W.H."/>
            <person name="Liu D.K."/>
            <person name="Li Y."/>
            <person name="Chen G.Z."/>
            <person name="Liu X.D."/>
            <person name="Liao X.Y."/>
            <person name="Jiang Y.T."/>
            <person name="Yu X."/>
            <person name="Hao Y."/>
            <person name="Huang J."/>
            <person name="Zhao X.W."/>
            <person name="Ke S."/>
            <person name="Chen Y.Y."/>
            <person name="Wu W.L."/>
            <person name="Hsu J.L."/>
            <person name="Lin Y.F."/>
            <person name="Huang M.D."/>
            <person name="Li C.Y."/>
            <person name="Huang L."/>
            <person name="Wang Z.W."/>
            <person name="Zhao X."/>
            <person name="Zhong W.Y."/>
            <person name="Peng D.H."/>
            <person name="Ahmad S."/>
            <person name="Lan S."/>
            <person name="Zhang J.S."/>
            <person name="Tsai W.C."/>
            <person name="Van de Peer Y."/>
            <person name="Liu Z.J."/>
        </authorList>
    </citation>
    <scope>NUCLEOTIDE SEQUENCE</scope>
    <source>
        <strain evidence="1">SCP</strain>
    </source>
</reference>
<gene>
    <name evidence="1" type="ORF">QJS04_geneDACA010161</name>
</gene>
<reference evidence="1" key="2">
    <citation type="submission" date="2023-06" db="EMBL/GenBank/DDBJ databases">
        <authorList>
            <person name="Ma L."/>
            <person name="Liu K.-W."/>
            <person name="Li Z."/>
            <person name="Hsiao Y.-Y."/>
            <person name="Qi Y."/>
            <person name="Fu T."/>
            <person name="Tang G."/>
            <person name="Zhang D."/>
            <person name="Sun W.-H."/>
            <person name="Liu D.-K."/>
            <person name="Li Y."/>
            <person name="Chen G.-Z."/>
            <person name="Liu X.-D."/>
            <person name="Liao X.-Y."/>
            <person name="Jiang Y.-T."/>
            <person name="Yu X."/>
            <person name="Hao Y."/>
            <person name="Huang J."/>
            <person name="Zhao X.-W."/>
            <person name="Ke S."/>
            <person name="Chen Y.-Y."/>
            <person name="Wu W.-L."/>
            <person name="Hsu J.-L."/>
            <person name="Lin Y.-F."/>
            <person name="Huang M.-D."/>
            <person name="Li C.-Y."/>
            <person name="Huang L."/>
            <person name="Wang Z.-W."/>
            <person name="Zhao X."/>
            <person name="Zhong W.-Y."/>
            <person name="Peng D.-H."/>
            <person name="Ahmad S."/>
            <person name="Lan S."/>
            <person name="Zhang J.-S."/>
            <person name="Tsai W.-C."/>
            <person name="Van De Peer Y."/>
            <person name="Liu Z.-J."/>
        </authorList>
    </citation>
    <scope>NUCLEOTIDE SEQUENCE</scope>
    <source>
        <strain evidence="1">SCP</strain>
        <tissue evidence="1">Leaves</tissue>
    </source>
</reference>
<dbReference type="Proteomes" id="UP001179952">
    <property type="component" value="Unassembled WGS sequence"/>
</dbReference>
<evidence type="ECO:0000313" key="2">
    <source>
        <dbReference type="Proteomes" id="UP001179952"/>
    </source>
</evidence>
<sequence length="230" mass="26113">MFLLDFTPPSRIWNLSSWSKLFLTELWKGCDRKVEKQIIFGNMLWSVWKTRNDRLLKGVSSDPRVTVEKAFSLADECRRLLAHMDAPLKCAFRKCQEKVLMSLFQGAQLELMRLGPLMSSLMVVWMAFLELQEAGFVVVQNKPFKVVGAGYSSWLWASPLRAEGEAIRQGVVLFARKKTTGPLCICSDAEAIVQLIQQAGPGPPPLQDIVKDIRNTYHEFKCCFMCYKGG</sequence>
<keyword evidence="2" id="KW-1185">Reference proteome</keyword>